<name>A0A2T7NUA0_POMCA</name>
<keyword evidence="1" id="KW-0175">Coiled coil</keyword>
<feature type="compositionally biased region" description="Basic and acidic residues" evidence="2">
    <location>
        <begin position="1447"/>
        <end position="1457"/>
    </location>
</feature>
<evidence type="ECO:0000256" key="2">
    <source>
        <dbReference type="SAM" id="MobiDB-lite"/>
    </source>
</evidence>
<gene>
    <name evidence="3" type="ORF">C0Q70_15254</name>
</gene>
<dbReference type="EMBL" id="PZQS01000009">
    <property type="protein sequence ID" value="PVD24768.1"/>
    <property type="molecule type" value="Genomic_DNA"/>
</dbReference>
<proteinExistence type="predicted"/>
<feature type="coiled-coil region" evidence="1">
    <location>
        <begin position="2145"/>
        <end position="2255"/>
    </location>
</feature>
<feature type="region of interest" description="Disordered" evidence="2">
    <location>
        <begin position="1437"/>
        <end position="1457"/>
    </location>
</feature>
<evidence type="ECO:0000313" key="3">
    <source>
        <dbReference type="EMBL" id="PVD24768.1"/>
    </source>
</evidence>
<dbReference type="SUPFAM" id="SSF47473">
    <property type="entry name" value="EF-hand"/>
    <property type="match status" value="1"/>
</dbReference>
<protein>
    <recommendedName>
        <fullName evidence="5">EF-hand domain-containing protein</fullName>
    </recommendedName>
</protein>
<accession>A0A2T7NUA0</accession>
<keyword evidence="4" id="KW-1185">Reference proteome</keyword>
<organism evidence="3 4">
    <name type="scientific">Pomacea canaliculata</name>
    <name type="common">Golden apple snail</name>
    <dbReference type="NCBI Taxonomy" id="400727"/>
    <lineage>
        <taxon>Eukaryota</taxon>
        <taxon>Metazoa</taxon>
        <taxon>Spiralia</taxon>
        <taxon>Lophotrochozoa</taxon>
        <taxon>Mollusca</taxon>
        <taxon>Gastropoda</taxon>
        <taxon>Caenogastropoda</taxon>
        <taxon>Architaenioglossa</taxon>
        <taxon>Ampullarioidea</taxon>
        <taxon>Ampullariidae</taxon>
        <taxon>Pomacea</taxon>
    </lineage>
</organism>
<dbReference type="Proteomes" id="UP000245119">
    <property type="component" value="Linkage Group LG9"/>
</dbReference>
<reference evidence="3 4" key="1">
    <citation type="submission" date="2018-04" db="EMBL/GenBank/DDBJ databases">
        <title>The genome of golden apple snail Pomacea canaliculata provides insight into stress tolerance and invasive adaptation.</title>
        <authorList>
            <person name="Liu C."/>
            <person name="Liu B."/>
            <person name="Ren Y."/>
            <person name="Zhang Y."/>
            <person name="Wang H."/>
            <person name="Li S."/>
            <person name="Jiang F."/>
            <person name="Yin L."/>
            <person name="Zhang G."/>
            <person name="Qian W."/>
            <person name="Fan W."/>
        </authorList>
    </citation>
    <scope>NUCLEOTIDE SEQUENCE [LARGE SCALE GENOMIC DNA]</scope>
    <source>
        <strain evidence="3">SZHN2017</strain>
        <tissue evidence="3">Muscle</tissue>
    </source>
</reference>
<dbReference type="OrthoDB" id="6159501at2759"/>
<evidence type="ECO:0008006" key="5">
    <source>
        <dbReference type="Google" id="ProtNLM"/>
    </source>
</evidence>
<comment type="caution">
    <text evidence="3">The sequence shown here is derived from an EMBL/GenBank/DDBJ whole genome shotgun (WGS) entry which is preliminary data.</text>
</comment>
<sequence>MTVFDRLNPTNTGYISVDQLYELLKSVYIEPVLWAHVEAAVLHVCGPDSGNKVNREDFEAVLEEVERRRALDEQAYWDFQALDCNGSHIIRLSDAFMLFQEYHGDCFSIHTWKRFLSSRVHSDAGVCFDEIRFWLCEVPSGEPIHDRELQDEKARLDYIQWQHSRSDYEAFRLLQREEAKEYEEEENSKDLMQQNARRKLIKWQHQGLEAMLDDSGLDIGEDVLTTAVFRDIVSASDLLDALSLKYQLLVDSLSLQMADFAANMDSEKWGLVQNIKKKVGAMFRQGQMCDVESLPGASALLPATLTAMMGDLRPAHQQRLTELMALRQKLAAEGRAVKDIEDSLRTEYESTMKGKAKNNLMTCGQALCDLVLRKSKEKDLLVSLLYGEKPGDWSYPCWMELCHLQRQHAILQELKDFSLASLAVGLAERPQTYKPSVYDCDRKRSEQLAAKRLALRLGHVALRATAQLPDMSDLAKHGVVNIRAIFVKEIEHRYYLEREALTAMLQGPDSAQSISAAKHKSAEERHQQLTILRNRHINWKKTVGLYWAERQNELEREHPNVESTRVSAAVLADLQQRQEVDFSRCLGEMNGKKEDELIHLLKRECRIRCQEHLENIAFVVLGVVDISDEEQEYITALEEKYQAIRDQILVFALRDKYGIAAWNSMGREGRRTRLQQLRKEEKRMRCDGCMQDMGTLLGPKSQALPILASLVGDVKKYGKAHMTALIFRPQNLLADTVSRFDLEQEVLLSWLKSSEIRDRAGRRGKLLEFICLDMERFLISVDSDYEAGLLALGLLERIGTINNGRSKDDLERQKKLAAKRVVLRKCRLLNGELYKNPAEDKKQPEEDLVEAAAMMASEERWYRQRCLSDKHQCLDLSGAEGYEDQISILEEAAALRIVGLQAVAHHHSGQALSEDDIATALMKELQDLQDTELAQMLADVLSMEGELLKKKTKDEKKANDEQHGFNVMAVLSHLDGDSSVTDAFIKIVENKYAVLRDLLLTFNEEQEGASLSPIKKTKQLQQLPKEVVLLWDAGGAQQKLKEQVLHGSENTGILASVKHLMQRCAEEKDFISKILAGTSGQFLTESRKLTLKSRLKREITIITEEDNIITAALACGLTERQTENFRDSQLEQDRERYKQLAEGKYFCRKKSKEGKQEEKRMVVDRLDNKETLQDAVLKLLHTKQKEECRLLVEMLTSSRFPHIQQMTALESHQQCADRLEALHAKWELSNKESSTDNIALLQEALVVLREDRRNCQGQDSSEDEQLNCWLMAEVLHLQNCEAEQCLMDFHTEEADDLIEHQEQIIRETTNNHCTNIATLVFLGDFIGHHQRGVDPIIEAIEGKYDALRNKLLMQTLKKQIGESNWQKLSEEEQMKRLMELKTKERQLRCDEKYDELATLIGDALNNEETLRRLVGENQEDYDKKLQNRMERRRQRMAEGISEEECSQMEKEEEKQEEAAARQRGCNVLLGLHHNFQQECEALLRLMEKDPDAIERERQQQLLWLRLEQRRLRQEDDIDTSAFLIQQYNHALKGSTAERHRQEQLARERLKAACIRKEERASLLASGDLPVDRHLLDLEQDKARLQEMALTSLDFNLQAERNLLIKLLKDWSAEKHAREEGKIPISDLLAQLEELDEVFQTWQSSCFSSGQYDSAGLQLLKDALIYTMEIKRRWMEQQGRSTSDPEMQVSLLADLQEIQDGEVKGMMMAVIDMDLKALKQLILSLTKNRDQGCLDNVAQVLLHPTGAHKVEISAADHDEGLTGEEKEERRLMKALQFKYDALRDKIIIEALIKQLGDAAWQQMSEIERQRRVVDLRRKERKLRQNGKKDEIEALIGQHLKHKEYLSKIFGESKEEQKLRLKERLARRQQLKVEREAAGLDTDDKILDALMLQEEQKLTTRPKAAGESLLEEREKQKQLAQERLMQHHDQTIQSSDFQLGEELASSVELVCIQKGVLVALDQHHKQERSMLMQLLNRCRQDKAASKILQTVSSEVLRQKLSRIEKDYATLQYQSIKEITALSASHPSARFSKKLERKASQNQQARHDILAQALASKLELERRQFVESCPEVREEEVWEELCVLALADLQERQMEIYNSTLDFVFSKNKEDVIKMHNTQQVAEHEGWFQNLQVLVFSISDMAGEHGKLQQDQAAEAKLQEEFKQQKEALMRKGKQENMDVSAMLQELQAQYEAKLQSLAASKAQQTTTLAKKLEAKRRHLEEDAEAALEMLRQVQAHAQNAQEKIMAERSNQSSLLEERLKQRREARSLLQQGRQKWEKTHIDASVSDDQKRAVYIRLMHEQQQEQSLRTAERQRQREELKRRLEARKGRRGDEVAALFSLGERQKTSLEEAKKSERDRQLAHMKEQLSRARLERTMTQKGSSPVLGKSFLDMAQLEGDEKMMEKAHQLQYKFTLQTLTEEKTSGTDSGARLNENSRMDILKERRRMRKQQRQDGK</sequence>
<feature type="region of interest" description="Disordered" evidence="2">
    <location>
        <begin position="2415"/>
        <end position="2453"/>
    </location>
</feature>
<dbReference type="InterPro" id="IPR011992">
    <property type="entry name" value="EF-hand-dom_pair"/>
</dbReference>
<evidence type="ECO:0000313" key="4">
    <source>
        <dbReference type="Proteomes" id="UP000245119"/>
    </source>
</evidence>
<evidence type="ECO:0000256" key="1">
    <source>
        <dbReference type="SAM" id="Coils"/>
    </source>
</evidence>